<dbReference type="OrthoDB" id="9794671at2"/>
<dbReference type="Proteomes" id="UP000199223">
    <property type="component" value="Unassembled WGS sequence"/>
</dbReference>
<dbReference type="STRING" id="856736.SAMN04488058_107117"/>
<dbReference type="GO" id="GO:0016702">
    <property type="term" value="F:oxidoreductase activity, acting on single donors with incorporation of molecular oxygen, incorporation of two atoms of oxygen"/>
    <property type="evidence" value="ECO:0007669"/>
    <property type="project" value="InterPro"/>
</dbReference>
<dbReference type="Pfam" id="PF02638">
    <property type="entry name" value="GHL10"/>
    <property type="match status" value="1"/>
</dbReference>
<dbReference type="InterPro" id="IPR052177">
    <property type="entry name" value="Divisome_Glycosyl_Hydrolase"/>
</dbReference>
<dbReference type="GO" id="GO:0005506">
    <property type="term" value="F:iron ion binding"/>
    <property type="evidence" value="ECO:0007669"/>
    <property type="project" value="InterPro"/>
</dbReference>
<keyword evidence="5" id="KW-0449">Lipoprotein</keyword>
<evidence type="ECO:0000313" key="5">
    <source>
        <dbReference type="EMBL" id="SEJ40621.1"/>
    </source>
</evidence>
<feature type="domain" description="Glycosyl hydrolase-like 10" evidence="4">
    <location>
        <begin position="149"/>
        <end position="426"/>
    </location>
</feature>
<evidence type="ECO:0000259" key="4">
    <source>
        <dbReference type="Pfam" id="PF02638"/>
    </source>
</evidence>
<dbReference type="PANTHER" id="PTHR43405:SF1">
    <property type="entry name" value="GLYCOSYL HYDROLASE DIGH"/>
    <property type="match status" value="1"/>
</dbReference>
<keyword evidence="6" id="KW-1185">Reference proteome</keyword>
<keyword evidence="1 3" id="KW-0732">Signal</keyword>
<dbReference type="InterPro" id="IPR017853">
    <property type="entry name" value="GH"/>
</dbReference>
<organism evidence="5 6">
    <name type="scientific">Deinococcus reticulitermitis</name>
    <dbReference type="NCBI Taxonomy" id="856736"/>
    <lineage>
        <taxon>Bacteria</taxon>
        <taxon>Thermotogati</taxon>
        <taxon>Deinococcota</taxon>
        <taxon>Deinococci</taxon>
        <taxon>Deinococcales</taxon>
        <taxon>Deinococcaceae</taxon>
        <taxon>Deinococcus</taxon>
    </lineage>
</organism>
<evidence type="ECO:0000256" key="3">
    <source>
        <dbReference type="SAM" id="SignalP"/>
    </source>
</evidence>
<dbReference type="SUPFAM" id="SSF51445">
    <property type="entry name" value="(Trans)glycosidases"/>
    <property type="match status" value="1"/>
</dbReference>
<evidence type="ECO:0000256" key="2">
    <source>
        <dbReference type="SAM" id="MobiDB-lite"/>
    </source>
</evidence>
<dbReference type="InterPro" id="IPR003790">
    <property type="entry name" value="GHL10"/>
</dbReference>
<accession>A0A1H6YH85</accession>
<reference evidence="6" key="1">
    <citation type="submission" date="2016-10" db="EMBL/GenBank/DDBJ databases">
        <authorList>
            <person name="Varghese N."/>
            <person name="Submissions S."/>
        </authorList>
    </citation>
    <scope>NUCLEOTIDE SEQUENCE [LARGE SCALE GENOMIC DNA]</scope>
    <source>
        <strain evidence="6">CGMCC 1.10218</strain>
    </source>
</reference>
<protein>
    <submittedName>
        <fullName evidence="5">Uncharacterized lipoprotein YddW, UPF0748 family</fullName>
    </submittedName>
</protein>
<dbReference type="SUPFAM" id="SSF49482">
    <property type="entry name" value="Aromatic compound dioxygenase"/>
    <property type="match status" value="1"/>
</dbReference>
<sequence length="622" mass="65973">MLPTRRFSPRTPFRDRALTWGLVLALAPGASAQAPAPLDPPPPPDLVLPGLPLPPLPTPPLPTPTLPGPLLPVPLPTPPSPSEPAPAPVPPVLDIPAPTPPAPTPSAPTPPAPPPAPEVPMLPPTSEPATLPGLSGAPLQPVEEGASALRGLWVDAFGPGLKTRLEVQQTVDDAVKMGVNTLFVQAIRRGDCLCMKSGLPLVSDPGLEKNFDPLAIITRQAHARGLRVIAWASVTGIANAAVPSRAPGHVLKKHGPDSGAGSWLARRPDGSWQEGSDGWLDAGIPEAAEYMTQAVVNLVRNYRVDGVQLDRIRYPDGGAWGYDAKTLARYRAETGAKGTPAPTDPAWQAWKREQITALVRRIALEVKLTRPSAWVSAATITYGAPPAPGDLQAFQKSRTYVDVSQDWPTWVREGLVELNVPMNYKREDLPAQRQWFDGWNAFAQSVRRRGDGQLSALAAGTALYLNSPAQSAEQARRSVAQGLGWVGYSYRTPTLSVYQGKQTAPLALSAVTQALSGVKTAGVLDPGLRWTEAAPSVRGVLGRVNGPVGGAVGSAGRLGGHLVEVWQGGKLVGRARTDGNGYYGFLTLAPGPAEVRVAGQRWAENVPERGVLRFPDLLLRRP</sequence>
<evidence type="ECO:0000313" key="6">
    <source>
        <dbReference type="Proteomes" id="UP000199223"/>
    </source>
</evidence>
<dbReference type="RefSeq" id="WP_092264431.1">
    <property type="nucleotide sequence ID" value="NZ_FNZA01000007.1"/>
</dbReference>
<proteinExistence type="predicted"/>
<dbReference type="Gene3D" id="3.20.20.80">
    <property type="entry name" value="Glycosidases"/>
    <property type="match status" value="1"/>
</dbReference>
<feature type="compositionally biased region" description="Pro residues" evidence="2">
    <location>
        <begin position="37"/>
        <end position="126"/>
    </location>
</feature>
<feature type="region of interest" description="Disordered" evidence="2">
    <location>
        <begin position="32"/>
        <end position="140"/>
    </location>
</feature>
<name>A0A1H6YH85_9DEIO</name>
<dbReference type="InterPro" id="IPR015889">
    <property type="entry name" value="Intradiol_dOase_core"/>
</dbReference>
<evidence type="ECO:0000256" key="1">
    <source>
        <dbReference type="ARBA" id="ARBA00022729"/>
    </source>
</evidence>
<feature type="signal peptide" evidence="3">
    <location>
        <begin position="1"/>
        <end position="32"/>
    </location>
</feature>
<dbReference type="EMBL" id="FNZA01000007">
    <property type="protein sequence ID" value="SEJ40621.1"/>
    <property type="molecule type" value="Genomic_DNA"/>
</dbReference>
<feature type="chain" id="PRO_5011593545" evidence="3">
    <location>
        <begin position="33"/>
        <end position="622"/>
    </location>
</feature>
<dbReference type="PANTHER" id="PTHR43405">
    <property type="entry name" value="GLYCOSYL HYDROLASE DIGH"/>
    <property type="match status" value="1"/>
</dbReference>
<gene>
    <name evidence="5" type="ORF">SAMN04488058_107117</name>
</gene>
<dbReference type="PRINTS" id="PR01217">
    <property type="entry name" value="PRICHEXTENSN"/>
</dbReference>
<dbReference type="AlphaFoldDB" id="A0A1H6YH85"/>